<dbReference type="NCBIfam" id="NF037997">
    <property type="entry name" value="Na_Pi_symport"/>
    <property type="match status" value="1"/>
</dbReference>
<evidence type="ECO:0000256" key="5">
    <source>
        <dbReference type="ARBA" id="ARBA00023136"/>
    </source>
</evidence>
<comment type="caution">
    <text evidence="7">The sequence shown here is derived from an EMBL/GenBank/DDBJ whole genome shotgun (WGS) entry which is preliminary data.</text>
</comment>
<organism evidence="7 8">
    <name type="scientific">Bacteroides faecalis</name>
    <dbReference type="NCBI Taxonomy" id="2447885"/>
    <lineage>
        <taxon>Bacteria</taxon>
        <taxon>Pseudomonadati</taxon>
        <taxon>Bacteroidota</taxon>
        <taxon>Bacteroidia</taxon>
        <taxon>Bacteroidales</taxon>
        <taxon>Bacteroidaceae</taxon>
        <taxon>Bacteroides</taxon>
    </lineage>
</organism>
<dbReference type="Proteomes" id="UP000288079">
    <property type="component" value="Unassembled WGS sequence"/>
</dbReference>
<feature type="transmembrane region" description="Helical" evidence="6">
    <location>
        <begin position="94"/>
        <end position="116"/>
    </location>
</feature>
<protein>
    <recommendedName>
        <fullName evidence="9">PhoU domain-containing protein</fullName>
    </recommendedName>
</protein>
<evidence type="ECO:0000256" key="3">
    <source>
        <dbReference type="ARBA" id="ARBA00022692"/>
    </source>
</evidence>
<dbReference type="PANTHER" id="PTHR10010:SF46">
    <property type="entry name" value="SODIUM-DEPENDENT PHOSPHATE TRANSPORT PROTEIN 2B"/>
    <property type="match status" value="1"/>
</dbReference>
<sequence length="132" mass="14137">MIFLKLIGSLGLFLYGMKIMSEGLQKVAGDRLRSILTAMTTNRVTGVLTGVLITALIQSSSATTVMVVSFVNAGLLTLAESISVIMGANIGTTVTAWIISIFGFKLIWLLSLFLFWPSPCHLSSQARATVNP</sequence>
<dbReference type="AlphaFoldDB" id="A0A401M0M4"/>
<dbReference type="Pfam" id="PF02690">
    <property type="entry name" value="Na_Pi_cotrans"/>
    <property type="match status" value="1"/>
</dbReference>
<evidence type="ECO:0000256" key="2">
    <source>
        <dbReference type="ARBA" id="ARBA00022475"/>
    </source>
</evidence>
<keyword evidence="2" id="KW-1003">Cell membrane</keyword>
<reference evidence="7 8" key="1">
    <citation type="submission" date="2018-10" db="EMBL/GenBank/DDBJ databases">
        <title>Draft Genome Sequence of Bacteroides sp. KCTC 15687.</title>
        <authorList>
            <person name="Yu S.Y."/>
            <person name="Kim J.S."/>
            <person name="Oh B.S."/>
            <person name="Park S.H."/>
            <person name="Kang S.W."/>
            <person name="Park J.E."/>
            <person name="Choi S.H."/>
            <person name="Han K.I."/>
            <person name="Lee K.C."/>
            <person name="Eom M.K."/>
            <person name="Suh M.K."/>
            <person name="Lee D.H."/>
            <person name="Yoon H."/>
            <person name="Kim B."/>
            <person name="Yang S.J."/>
            <person name="Lee J.S."/>
            <person name="Lee J.H."/>
        </authorList>
    </citation>
    <scope>NUCLEOTIDE SEQUENCE [LARGE SCALE GENOMIC DNA]</scope>
    <source>
        <strain evidence="7 8">KCTC 15687</strain>
    </source>
</reference>
<accession>A0A401M0M4</accession>
<evidence type="ECO:0000313" key="8">
    <source>
        <dbReference type="Proteomes" id="UP000288079"/>
    </source>
</evidence>
<dbReference type="GO" id="GO:0044341">
    <property type="term" value="P:sodium-dependent phosphate transport"/>
    <property type="evidence" value="ECO:0007669"/>
    <property type="project" value="InterPro"/>
</dbReference>
<comment type="subcellular location">
    <subcellularLocation>
        <location evidence="1">Cell membrane</location>
        <topology evidence="1">Multi-pass membrane protein</topology>
    </subcellularLocation>
</comment>
<evidence type="ECO:0000256" key="4">
    <source>
        <dbReference type="ARBA" id="ARBA00022989"/>
    </source>
</evidence>
<dbReference type="InterPro" id="IPR003841">
    <property type="entry name" value="Na/Pi_transpt"/>
</dbReference>
<feature type="transmembrane region" description="Helical" evidence="6">
    <location>
        <begin position="37"/>
        <end position="57"/>
    </location>
</feature>
<evidence type="ECO:0008006" key="9">
    <source>
        <dbReference type="Google" id="ProtNLM"/>
    </source>
</evidence>
<name>A0A401M0M4_9BACE</name>
<dbReference type="GO" id="GO:0005436">
    <property type="term" value="F:sodium:phosphate symporter activity"/>
    <property type="evidence" value="ECO:0007669"/>
    <property type="project" value="InterPro"/>
</dbReference>
<keyword evidence="4 6" id="KW-1133">Transmembrane helix</keyword>
<evidence type="ECO:0000256" key="6">
    <source>
        <dbReference type="SAM" id="Phobius"/>
    </source>
</evidence>
<feature type="transmembrane region" description="Helical" evidence="6">
    <location>
        <begin position="64"/>
        <end position="88"/>
    </location>
</feature>
<keyword evidence="5 6" id="KW-0472">Membrane</keyword>
<dbReference type="PANTHER" id="PTHR10010">
    <property type="entry name" value="SOLUTE CARRIER FAMILY 34 SODIUM PHOSPHATE , MEMBER 2-RELATED"/>
    <property type="match status" value="1"/>
</dbReference>
<evidence type="ECO:0000313" key="7">
    <source>
        <dbReference type="EMBL" id="GCB37277.1"/>
    </source>
</evidence>
<gene>
    <name evidence="7" type="ORF">KGMB02408_42220</name>
</gene>
<keyword evidence="8" id="KW-1185">Reference proteome</keyword>
<dbReference type="EMBL" id="BHWB01000022">
    <property type="protein sequence ID" value="GCB37277.1"/>
    <property type="molecule type" value="Genomic_DNA"/>
</dbReference>
<evidence type="ECO:0000256" key="1">
    <source>
        <dbReference type="ARBA" id="ARBA00004651"/>
    </source>
</evidence>
<keyword evidence="3 6" id="KW-0812">Transmembrane</keyword>
<dbReference type="GO" id="GO:0005886">
    <property type="term" value="C:plasma membrane"/>
    <property type="evidence" value="ECO:0007669"/>
    <property type="project" value="UniProtKB-SubCell"/>
</dbReference>
<proteinExistence type="predicted"/>